<accession>A0A326UA10</accession>
<dbReference type="GO" id="GO:0051997">
    <property type="term" value="F:2-oxo-4-hydroxy-4-carboxy-5-ureidoimidazoline decarboxylase activity"/>
    <property type="evidence" value="ECO:0007669"/>
    <property type="project" value="UniProtKB-EC"/>
</dbReference>
<name>A0A326UA10_THEHA</name>
<evidence type="ECO:0000313" key="8">
    <source>
        <dbReference type="EMBL" id="PZW29324.1"/>
    </source>
</evidence>
<dbReference type="OrthoDB" id="9800909at2"/>
<dbReference type="SUPFAM" id="SSF158694">
    <property type="entry name" value="UraD-Like"/>
    <property type="match status" value="1"/>
</dbReference>
<evidence type="ECO:0000256" key="1">
    <source>
        <dbReference type="ARBA" id="ARBA00001163"/>
    </source>
</evidence>
<dbReference type="EMBL" id="QKUF01000009">
    <property type="protein sequence ID" value="PZW29324.1"/>
    <property type="molecule type" value="Genomic_DNA"/>
</dbReference>
<dbReference type="PANTHER" id="PTHR43466:SF1">
    <property type="entry name" value="2-OXO-4-HYDROXY-4-CARBOXY-5-UREIDOIMIDAZOLINE DECARBOXYLASE-RELATED"/>
    <property type="match status" value="1"/>
</dbReference>
<evidence type="ECO:0000256" key="4">
    <source>
        <dbReference type="ARBA" id="ARBA00022631"/>
    </source>
</evidence>
<sequence length="170" mass="19569">MTKMTLQEINALDQERFTATLSSLFEGSPWIVREAWKARPFQSKQELHQALCTILEQAPRERQLDLIRAHPDLAGRAAQLGTLSPASTDEQASARLNRLSPEELATFTRLNQAYRERFGFPFLICTRENTKESILASYPERLQHTAEQEMKIALGEIEKICHYRLQDLLQ</sequence>
<dbReference type="InterPro" id="IPR017580">
    <property type="entry name" value="OHCU_decarboxylase-1"/>
</dbReference>
<dbReference type="GO" id="GO:0000255">
    <property type="term" value="P:allantoin metabolic process"/>
    <property type="evidence" value="ECO:0007669"/>
    <property type="project" value="InterPro"/>
</dbReference>
<dbReference type="GO" id="GO:0006144">
    <property type="term" value="P:purine nucleobase metabolic process"/>
    <property type="evidence" value="ECO:0007669"/>
    <property type="project" value="UniProtKB-KW"/>
</dbReference>
<keyword evidence="9" id="KW-1185">Reference proteome</keyword>
<dbReference type="InterPro" id="IPR036778">
    <property type="entry name" value="OHCU_decarboxylase_sf"/>
</dbReference>
<evidence type="ECO:0000256" key="3">
    <source>
        <dbReference type="ARBA" id="ARBA00012257"/>
    </source>
</evidence>
<dbReference type="Pfam" id="PF09349">
    <property type="entry name" value="OHCU_decarbox"/>
    <property type="match status" value="1"/>
</dbReference>
<feature type="domain" description="Oxo-4-hydroxy-4-carboxy-5-ureidoimidazoline decarboxylase" evidence="7">
    <location>
        <begin position="10"/>
        <end position="166"/>
    </location>
</feature>
<evidence type="ECO:0000256" key="6">
    <source>
        <dbReference type="ARBA" id="ARBA00023239"/>
    </source>
</evidence>
<keyword evidence="4" id="KW-0659">Purine metabolism</keyword>
<evidence type="ECO:0000313" key="9">
    <source>
        <dbReference type="Proteomes" id="UP000248806"/>
    </source>
</evidence>
<gene>
    <name evidence="8" type="ORF">EI42_03046</name>
</gene>
<reference evidence="8 9" key="1">
    <citation type="submission" date="2018-06" db="EMBL/GenBank/DDBJ databases">
        <title>Genomic Encyclopedia of Archaeal and Bacterial Type Strains, Phase II (KMG-II): from individual species to whole genera.</title>
        <authorList>
            <person name="Goeker M."/>
        </authorList>
    </citation>
    <scope>NUCLEOTIDE SEQUENCE [LARGE SCALE GENOMIC DNA]</scope>
    <source>
        <strain evidence="8 9">ATCC BAA-1881</strain>
    </source>
</reference>
<evidence type="ECO:0000259" key="7">
    <source>
        <dbReference type="Pfam" id="PF09349"/>
    </source>
</evidence>
<dbReference type="RefSeq" id="WP_111323400.1">
    <property type="nucleotide sequence ID" value="NZ_BIFX01000001.1"/>
</dbReference>
<organism evidence="8 9">
    <name type="scientific">Thermosporothrix hazakensis</name>
    <dbReference type="NCBI Taxonomy" id="644383"/>
    <lineage>
        <taxon>Bacteria</taxon>
        <taxon>Bacillati</taxon>
        <taxon>Chloroflexota</taxon>
        <taxon>Ktedonobacteria</taxon>
        <taxon>Ktedonobacterales</taxon>
        <taxon>Thermosporotrichaceae</taxon>
        <taxon>Thermosporothrix</taxon>
    </lineage>
</organism>
<dbReference type="InterPro" id="IPR018020">
    <property type="entry name" value="OHCU_decarboxylase"/>
</dbReference>
<dbReference type="NCBIfam" id="TIGR03164">
    <property type="entry name" value="UHCUDC"/>
    <property type="match status" value="1"/>
</dbReference>
<keyword evidence="5" id="KW-0210">Decarboxylase</keyword>
<protein>
    <recommendedName>
        <fullName evidence="3">2-oxo-4-hydroxy-4-carboxy-5-ureidoimidazoline decarboxylase</fullName>
        <ecNumber evidence="3">4.1.1.97</ecNumber>
    </recommendedName>
</protein>
<dbReference type="EC" id="4.1.1.97" evidence="3"/>
<evidence type="ECO:0000256" key="5">
    <source>
        <dbReference type="ARBA" id="ARBA00022793"/>
    </source>
</evidence>
<dbReference type="UniPathway" id="UPA00394">
    <property type="reaction ID" value="UER00652"/>
</dbReference>
<dbReference type="AlphaFoldDB" id="A0A326UA10"/>
<comment type="caution">
    <text evidence="8">The sequence shown here is derived from an EMBL/GenBank/DDBJ whole genome shotgun (WGS) entry which is preliminary data.</text>
</comment>
<keyword evidence="6" id="KW-0456">Lyase</keyword>
<dbReference type="Proteomes" id="UP000248806">
    <property type="component" value="Unassembled WGS sequence"/>
</dbReference>
<dbReference type="GO" id="GO:0019628">
    <property type="term" value="P:urate catabolic process"/>
    <property type="evidence" value="ECO:0007669"/>
    <property type="project" value="UniProtKB-UniPathway"/>
</dbReference>
<comment type="pathway">
    <text evidence="2">Purine metabolism; urate degradation; (S)-allantoin from urate: step 3/3.</text>
</comment>
<evidence type="ECO:0000256" key="2">
    <source>
        <dbReference type="ARBA" id="ARBA00004754"/>
    </source>
</evidence>
<comment type="catalytic activity">
    <reaction evidence="1">
        <text>5-hydroxy-2-oxo-4-ureido-2,5-dihydro-1H-imidazole-5-carboxylate + H(+) = (S)-allantoin + CO2</text>
        <dbReference type="Rhea" id="RHEA:26301"/>
        <dbReference type="ChEBI" id="CHEBI:15378"/>
        <dbReference type="ChEBI" id="CHEBI:15678"/>
        <dbReference type="ChEBI" id="CHEBI:16526"/>
        <dbReference type="ChEBI" id="CHEBI:58639"/>
        <dbReference type="EC" id="4.1.1.97"/>
    </reaction>
</comment>
<dbReference type="PANTHER" id="PTHR43466">
    <property type="entry name" value="2-OXO-4-HYDROXY-4-CARBOXY-5-UREIDOIMIDAZOLINE DECARBOXYLASE-RELATED"/>
    <property type="match status" value="1"/>
</dbReference>
<dbReference type="Gene3D" id="1.10.3330.10">
    <property type="entry name" value="Oxo-4-hydroxy-4-carboxy-5-ureidoimidazoline decarboxylase"/>
    <property type="match status" value="1"/>
</dbReference>
<proteinExistence type="predicted"/>